<reference evidence="1" key="2">
    <citation type="journal article" date="2015" name="Data Brief">
        <title>Shoot transcriptome of the giant reed, Arundo donax.</title>
        <authorList>
            <person name="Barrero R.A."/>
            <person name="Guerrero F.D."/>
            <person name="Moolhuijzen P."/>
            <person name="Goolsby J.A."/>
            <person name="Tidwell J."/>
            <person name="Bellgard S.E."/>
            <person name="Bellgard M.I."/>
        </authorList>
    </citation>
    <scope>NUCLEOTIDE SEQUENCE</scope>
    <source>
        <tissue evidence="1">Shoot tissue taken approximately 20 cm above the soil surface</tissue>
    </source>
</reference>
<organism evidence="1">
    <name type="scientific">Arundo donax</name>
    <name type="common">Giant reed</name>
    <name type="synonym">Donax arundinaceus</name>
    <dbReference type="NCBI Taxonomy" id="35708"/>
    <lineage>
        <taxon>Eukaryota</taxon>
        <taxon>Viridiplantae</taxon>
        <taxon>Streptophyta</taxon>
        <taxon>Embryophyta</taxon>
        <taxon>Tracheophyta</taxon>
        <taxon>Spermatophyta</taxon>
        <taxon>Magnoliopsida</taxon>
        <taxon>Liliopsida</taxon>
        <taxon>Poales</taxon>
        <taxon>Poaceae</taxon>
        <taxon>PACMAD clade</taxon>
        <taxon>Arundinoideae</taxon>
        <taxon>Arundineae</taxon>
        <taxon>Arundo</taxon>
    </lineage>
</organism>
<accession>A0A0A8YRM0</accession>
<dbReference type="EMBL" id="GBRH01268834">
    <property type="protein sequence ID" value="JAD29061.1"/>
    <property type="molecule type" value="Transcribed_RNA"/>
</dbReference>
<name>A0A0A8YRM0_ARUDO</name>
<dbReference type="AlphaFoldDB" id="A0A0A8YRM0"/>
<evidence type="ECO:0000313" key="1">
    <source>
        <dbReference type="EMBL" id="JAD29061.1"/>
    </source>
</evidence>
<proteinExistence type="predicted"/>
<reference evidence="1" key="1">
    <citation type="submission" date="2014-09" db="EMBL/GenBank/DDBJ databases">
        <authorList>
            <person name="Magalhaes I.L.F."/>
            <person name="Oliveira U."/>
            <person name="Santos F.R."/>
            <person name="Vidigal T.H.D.A."/>
            <person name="Brescovit A.D."/>
            <person name="Santos A.J."/>
        </authorList>
    </citation>
    <scope>NUCLEOTIDE SEQUENCE</scope>
    <source>
        <tissue evidence="1">Shoot tissue taken approximately 20 cm above the soil surface</tissue>
    </source>
</reference>
<sequence>MLHLFYFLGYFYICDVLVKTWVPPFRTRSVKLTAAKASCCFTFATS</sequence>
<protein>
    <submittedName>
        <fullName evidence="1">Uncharacterized protein</fullName>
    </submittedName>
</protein>